<organism evidence="1 2">
    <name type="scientific">Peptoniphilus ovalis</name>
    <dbReference type="NCBI Taxonomy" id="2841503"/>
    <lineage>
        <taxon>Bacteria</taxon>
        <taxon>Bacillati</taxon>
        <taxon>Bacillota</taxon>
        <taxon>Tissierellia</taxon>
        <taxon>Tissierellales</taxon>
        <taxon>Peptoniphilaceae</taxon>
        <taxon>Peptoniphilus</taxon>
    </lineage>
</organism>
<name>A0ABS6FHV1_9FIRM</name>
<dbReference type="EMBL" id="JAHLQO010000004">
    <property type="protein sequence ID" value="MBU5669551.1"/>
    <property type="molecule type" value="Genomic_DNA"/>
</dbReference>
<sequence>MVNINYKEVEKLREKIKSKIAEQNELIIRNEAILERMKSTGKENSFDEVMRLTEETIRAYGILEGIEFIMKLY</sequence>
<dbReference type="Proteomes" id="UP000783742">
    <property type="component" value="Unassembled WGS sequence"/>
</dbReference>
<evidence type="ECO:0000313" key="1">
    <source>
        <dbReference type="EMBL" id="MBU5669551.1"/>
    </source>
</evidence>
<reference evidence="1 2" key="1">
    <citation type="submission" date="2021-06" db="EMBL/GenBank/DDBJ databases">
        <authorList>
            <person name="Sun Q."/>
            <person name="Li D."/>
        </authorList>
    </citation>
    <scope>NUCLEOTIDE SEQUENCE [LARGE SCALE GENOMIC DNA]</scope>
    <source>
        <strain evidence="1 2">MSJ-1</strain>
    </source>
</reference>
<comment type="caution">
    <text evidence="1">The sequence shown here is derived from an EMBL/GenBank/DDBJ whole genome shotgun (WGS) entry which is preliminary data.</text>
</comment>
<keyword evidence="2" id="KW-1185">Reference proteome</keyword>
<gene>
    <name evidence="1" type="ORF">KQI68_06820</name>
</gene>
<evidence type="ECO:0000313" key="2">
    <source>
        <dbReference type="Proteomes" id="UP000783742"/>
    </source>
</evidence>
<dbReference type="RefSeq" id="WP_216549387.1">
    <property type="nucleotide sequence ID" value="NZ_JAHLQO010000004.1"/>
</dbReference>
<protein>
    <recommendedName>
        <fullName evidence="3">Spo0E like sporulation regulatory protein</fullName>
    </recommendedName>
</protein>
<proteinExistence type="predicted"/>
<evidence type="ECO:0008006" key="3">
    <source>
        <dbReference type="Google" id="ProtNLM"/>
    </source>
</evidence>
<accession>A0ABS6FHV1</accession>